<dbReference type="AlphaFoldDB" id="A0A2P2P6R2"/>
<proteinExistence type="predicted"/>
<evidence type="ECO:0000256" key="1">
    <source>
        <dbReference type="SAM" id="MobiDB-lite"/>
    </source>
</evidence>
<reference evidence="2" key="1">
    <citation type="submission" date="2018-02" db="EMBL/GenBank/DDBJ databases">
        <title>Rhizophora mucronata_Transcriptome.</title>
        <authorList>
            <person name="Meera S.P."/>
            <person name="Sreeshan A."/>
            <person name="Augustine A."/>
        </authorList>
    </citation>
    <scope>NUCLEOTIDE SEQUENCE</scope>
    <source>
        <tissue evidence="2">Leaf</tissue>
    </source>
</reference>
<feature type="compositionally biased region" description="Polar residues" evidence="1">
    <location>
        <begin position="1"/>
        <end position="21"/>
    </location>
</feature>
<organism evidence="2">
    <name type="scientific">Rhizophora mucronata</name>
    <name type="common">Asiatic mangrove</name>
    <dbReference type="NCBI Taxonomy" id="61149"/>
    <lineage>
        <taxon>Eukaryota</taxon>
        <taxon>Viridiplantae</taxon>
        <taxon>Streptophyta</taxon>
        <taxon>Embryophyta</taxon>
        <taxon>Tracheophyta</taxon>
        <taxon>Spermatophyta</taxon>
        <taxon>Magnoliopsida</taxon>
        <taxon>eudicotyledons</taxon>
        <taxon>Gunneridae</taxon>
        <taxon>Pentapetalae</taxon>
        <taxon>rosids</taxon>
        <taxon>fabids</taxon>
        <taxon>Malpighiales</taxon>
        <taxon>Rhizophoraceae</taxon>
        <taxon>Rhizophora</taxon>
    </lineage>
</organism>
<dbReference type="EMBL" id="GGEC01069956">
    <property type="protein sequence ID" value="MBX50440.1"/>
    <property type="molecule type" value="Transcribed_RNA"/>
</dbReference>
<name>A0A2P2P6R2_RHIMU</name>
<protein>
    <submittedName>
        <fullName evidence="2">Uncharacterized protein</fullName>
    </submittedName>
</protein>
<feature type="region of interest" description="Disordered" evidence="1">
    <location>
        <begin position="1"/>
        <end position="32"/>
    </location>
</feature>
<sequence length="32" mass="3360">MYRSGNSPAAPTRLPWTNASATPDIATAQIVT</sequence>
<accession>A0A2P2P6R2</accession>
<evidence type="ECO:0000313" key="2">
    <source>
        <dbReference type="EMBL" id="MBX50440.1"/>
    </source>
</evidence>